<accession>A0A2M8KCJ8</accession>
<feature type="binding site" evidence="8">
    <location>
        <begin position="119"/>
        <end position="122"/>
    </location>
    <ligand>
        <name>(6S)-5,6,7,8-tetrahydrofolate</name>
        <dbReference type="ChEBI" id="CHEBI:57453"/>
    </ligand>
</feature>
<dbReference type="Pfam" id="PF00551">
    <property type="entry name" value="Formyl_trans_N"/>
    <property type="match status" value="1"/>
</dbReference>
<keyword evidence="5 8" id="KW-0808">Transferase</keyword>
<evidence type="ECO:0000256" key="7">
    <source>
        <dbReference type="ARBA" id="ARBA00048558"/>
    </source>
</evidence>
<sequence>MTRIQKIKTILMGTPEFAERIFRIIYPELKSRGFEIIAVVTTQDKPVGRKQILAPSPVKKWAIENNLLVLQPDKIRKTEWIEKIKELNPELIILIAYGQIIPQEILDIPKYKALNIHPSLLPYYRGASPIQSVILNGEKETGICLMIMDAEMDHGPIIGNSKFEIRNSKITYKELSNQLTDLGADLLISTLPDYVDGKIKPQPQNHSKATFCKLIKKEDGKIDWNKSAEEIERQIRAFAEWPTAYAEIPNPKSQIPNNLKILNAETLNQKTDKKIGEVFLTDTKELAVQTGNGIMILKQVQPEGKKPMSAKDFLNGHPEIIGTILR</sequence>
<evidence type="ECO:0000256" key="2">
    <source>
        <dbReference type="ARBA" id="ARBA00010699"/>
    </source>
</evidence>
<dbReference type="Proteomes" id="UP000231648">
    <property type="component" value="Unassembled WGS sequence"/>
</dbReference>
<evidence type="ECO:0000313" key="12">
    <source>
        <dbReference type="Proteomes" id="UP000231648"/>
    </source>
</evidence>
<organism evidence="11 12">
    <name type="scientific">Candidatus Portnoybacteria bacterium CG10_big_fil_rev_8_21_14_0_10_38_18</name>
    <dbReference type="NCBI Taxonomy" id="1974813"/>
    <lineage>
        <taxon>Bacteria</taxon>
        <taxon>Candidatus Portnoyibacteriota</taxon>
    </lineage>
</organism>
<evidence type="ECO:0000256" key="6">
    <source>
        <dbReference type="ARBA" id="ARBA00022917"/>
    </source>
</evidence>
<dbReference type="SUPFAM" id="SSF53328">
    <property type="entry name" value="Formyltransferase"/>
    <property type="match status" value="1"/>
</dbReference>
<dbReference type="AlphaFoldDB" id="A0A2M8KCJ8"/>
<comment type="catalytic activity">
    <reaction evidence="7 8">
        <text>L-methionyl-tRNA(fMet) + (6R)-10-formyltetrahydrofolate = N-formyl-L-methionyl-tRNA(fMet) + (6S)-5,6,7,8-tetrahydrofolate + H(+)</text>
        <dbReference type="Rhea" id="RHEA:24380"/>
        <dbReference type="Rhea" id="RHEA-COMP:9952"/>
        <dbReference type="Rhea" id="RHEA-COMP:9953"/>
        <dbReference type="ChEBI" id="CHEBI:15378"/>
        <dbReference type="ChEBI" id="CHEBI:57453"/>
        <dbReference type="ChEBI" id="CHEBI:78530"/>
        <dbReference type="ChEBI" id="CHEBI:78844"/>
        <dbReference type="ChEBI" id="CHEBI:195366"/>
        <dbReference type="EC" id="2.1.2.9"/>
    </reaction>
</comment>
<evidence type="ECO:0000259" key="9">
    <source>
        <dbReference type="Pfam" id="PF00551"/>
    </source>
</evidence>
<dbReference type="GO" id="GO:0005829">
    <property type="term" value="C:cytosol"/>
    <property type="evidence" value="ECO:0007669"/>
    <property type="project" value="TreeGrafter"/>
</dbReference>
<name>A0A2M8KCJ8_9BACT</name>
<dbReference type="InterPro" id="IPR041711">
    <property type="entry name" value="Met-tRNA-FMT_N"/>
</dbReference>
<dbReference type="Gene3D" id="3.10.25.10">
    <property type="entry name" value="Formyl transferase, C-terminal domain"/>
    <property type="match status" value="1"/>
</dbReference>
<dbReference type="NCBIfam" id="TIGR00460">
    <property type="entry name" value="fmt"/>
    <property type="match status" value="1"/>
</dbReference>
<dbReference type="InterPro" id="IPR011034">
    <property type="entry name" value="Formyl_transferase-like_C_sf"/>
</dbReference>
<dbReference type="GO" id="GO:0004479">
    <property type="term" value="F:methionyl-tRNA formyltransferase activity"/>
    <property type="evidence" value="ECO:0007669"/>
    <property type="project" value="UniProtKB-UniRule"/>
</dbReference>
<evidence type="ECO:0000259" key="10">
    <source>
        <dbReference type="Pfam" id="PF02911"/>
    </source>
</evidence>
<comment type="caution">
    <text evidence="11">The sequence shown here is derived from an EMBL/GenBank/DDBJ whole genome shotgun (WGS) entry which is preliminary data.</text>
</comment>
<dbReference type="EMBL" id="PFDX01000009">
    <property type="protein sequence ID" value="PJE57651.1"/>
    <property type="molecule type" value="Genomic_DNA"/>
</dbReference>
<evidence type="ECO:0000256" key="4">
    <source>
        <dbReference type="ARBA" id="ARBA00016014"/>
    </source>
</evidence>
<evidence type="ECO:0000256" key="8">
    <source>
        <dbReference type="HAMAP-Rule" id="MF_00182"/>
    </source>
</evidence>
<dbReference type="Pfam" id="PF02911">
    <property type="entry name" value="Formyl_trans_C"/>
    <property type="match status" value="1"/>
</dbReference>
<evidence type="ECO:0000256" key="1">
    <source>
        <dbReference type="ARBA" id="ARBA00002606"/>
    </source>
</evidence>
<dbReference type="InterPro" id="IPR036477">
    <property type="entry name" value="Formyl_transf_N_sf"/>
</dbReference>
<proteinExistence type="inferred from homology"/>
<dbReference type="InterPro" id="IPR037022">
    <property type="entry name" value="Formyl_trans_C_sf"/>
</dbReference>
<keyword evidence="6 8" id="KW-0648">Protein biosynthesis</keyword>
<feature type="domain" description="Formyl transferase C-terminal" evidence="10">
    <location>
        <begin position="215"/>
        <end position="317"/>
    </location>
</feature>
<dbReference type="InterPro" id="IPR044135">
    <property type="entry name" value="Met-tRNA-FMT_C"/>
</dbReference>
<dbReference type="CDD" id="cd08704">
    <property type="entry name" value="Met_tRNA_FMT_C"/>
    <property type="match status" value="1"/>
</dbReference>
<gene>
    <name evidence="8" type="primary">fmt</name>
    <name evidence="11" type="ORF">COU82_00640</name>
</gene>
<evidence type="ECO:0000313" key="11">
    <source>
        <dbReference type="EMBL" id="PJE57651.1"/>
    </source>
</evidence>
<dbReference type="InterPro" id="IPR002376">
    <property type="entry name" value="Formyl_transf_N"/>
</dbReference>
<dbReference type="PANTHER" id="PTHR11138:SF5">
    <property type="entry name" value="METHIONYL-TRNA FORMYLTRANSFERASE, MITOCHONDRIAL"/>
    <property type="match status" value="1"/>
</dbReference>
<dbReference type="InterPro" id="IPR005793">
    <property type="entry name" value="Formyl_trans_C"/>
</dbReference>
<dbReference type="PANTHER" id="PTHR11138">
    <property type="entry name" value="METHIONYL-TRNA FORMYLTRANSFERASE"/>
    <property type="match status" value="1"/>
</dbReference>
<dbReference type="InterPro" id="IPR005794">
    <property type="entry name" value="Fmt"/>
</dbReference>
<comment type="function">
    <text evidence="1 8">Attaches a formyl group to the free amino group of methionyl-tRNA(fMet). The formyl group appears to play a dual role in the initiator identity of N-formylmethionyl-tRNA by promoting its recognition by IF2 and preventing the misappropriation of this tRNA by the elongation apparatus.</text>
</comment>
<dbReference type="EC" id="2.1.2.9" evidence="3 8"/>
<reference evidence="12" key="1">
    <citation type="submission" date="2017-09" db="EMBL/GenBank/DDBJ databases">
        <title>Depth-based differentiation of microbial function through sediment-hosted aquifers and enrichment of novel symbionts in the deep terrestrial subsurface.</title>
        <authorList>
            <person name="Probst A.J."/>
            <person name="Ladd B."/>
            <person name="Jarett J.K."/>
            <person name="Geller-Mcgrath D.E."/>
            <person name="Sieber C.M.K."/>
            <person name="Emerson J.B."/>
            <person name="Anantharaman K."/>
            <person name="Thomas B.C."/>
            <person name="Malmstrom R."/>
            <person name="Stieglmeier M."/>
            <person name="Klingl A."/>
            <person name="Woyke T."/>
            <person name="Ryan C.M."/>
            <person name="Banfield J.F."/>
        </authorList>
    </citation>
    <scope>NUCLEOTIDE SEQUENCE [LARGE SCALE GENOMIC DNA]</scope>
</reference>
<evidence type="ECO:0000256" key="3">
    <source>
        <dbReference type="ARBA" id="ARBA00012261"/>
    </source>
</evidence>
<protein>
    <recommendedName>
        <fullName evidence="4 8">Methionyl-tRNA formyltransferase</fullName>
        <ecNumber evidence="3 8">2.1.2.9</ecNumber>
    </recommendedName>
</protein>
<dbReference type="HAMAP" id="MF_00182">
    <property type="entry name" value="Formyl_trans"/>
    <property type="match status" value="1"/>
</dbReference>
<feature type="domain" description="Formyl transferase N-terminal" evidence="9">
    <location>
        <begin position="11"/>
        <end position="190"/>
    </location>
</feature>
<dbReference type="Gene3D" id="3.40.50.170">
    <property type="entry name" value="Formyl transferase, N-terminal domain"/>
    <property type="match status" value="1"/>
</dbReference>
<dbReference type="SUPFAM" id="SSF50486">
    <property type="entry name" value="FMT C-terminal domain-like"/>
    <property type="match status" value="1"/>
</dbReference>
<comment type="similarity">
    <text evidence="2 8">Belongs to the Fmt family.</text>
</comment>
<dbReference type="CDD" id="cd08646">
    <property type="entry name" value="FMT_core_Met-tRNA-FMT_N"/>
    <property type="match status" value="1"/>
</dbReference>
<evidence type="ECO:0000256" key="5">
    <source>
        <dbReference type="ARBA" id="ARBA00022679"/>
    </source>
</evidence>